<dbReference type="Gene3D" id="3.30.420.40">
    <property type="match status" value="1"/>
</dbReference>
<keyword evidence="2" id="KW-0131">Cell cycle</keyword>
<dbReference type="SMART" id="SM00842">
    <property type="entry name" value="FtsA"/>
    <property type="match status" value="1"/>
</dbReference>
<feature type="non-terminal residue" evidence="2">
    <location>
        <position position="115"/>
    </location>
</feature>
<dbReference type="InterPro" id="IPR050696">
    <property type="entry name" value="FtsA/MreB"/>
</dbReference>
<name>A0A3B0UCV6_9ZZZZ</name>
<accession>A0A3B0UCV6</accession>
<dbReference type="GO" id="GO:0051301">
    <property type="term" value="P:cell division"/>
    <property type="evidence" value="ECO:0007669"/>
    <property type="project" value="UniProtKB-KW"/>
</dbReference>
<sequence length="115" mass="12364">MDTDKIVVGLDIGTTKICAMVGRKNEYGKLEILGTGKAVSDGVIRGIVINIDKTTKAIEQAISEAEEQSGININVVNVGIAGQHINSMVTHNGITRKTTDEEITVDDVLRLTEEQ</sequence>
<evidence type="ECO:0000259" key="1">
    <source>
        <dbReference type="SMART" id="SM00842"/>
    </source>
</evidence>
<keyword evidence="2" id="KW-0132">Cell division</keyword>
<protein>
    <submittedName>
        <fullName evidence="2">Cell division protein FtsA</fullName>
    </submittedName>
</protein>
<dbReference type="GO" id="GO:0009898">
    <property type="term" value="C:cytoplasmic side of plasma membrane"/>
    <property type="evidence" value="ECO:0007669"/>
    <property type="project" value="TreeGrafter"/>
</dbReference>
<dbReference type="AlphaFoldDB" id="A0A3B0UCV6"/>
<reference evidence="2" key="1">
    <citation type="submission" date="2018-06" db="EMBL/GenBank/DDBJ databases">
        <authorList>
            <person name="Zhirakovskaya E."/>
        </authorList>
    </citation>
    <scope>NUCLEOTIDE SEQUENCE</scope>
</reference>
<feature type="domain" description="SHS2" evidence="1">
    <location>
        <begin position="7"/>
        <end position="112"/>
    </location>
</feature>
<dbReference type="EMBL" id="UOES01000456">
    <property type="protein sequence ID" value="VAW28795.1"/>
    <property type="molecule type" value="Genomic_DNA"/>
</dbReference>
<gene>
    <name evidence="2" type="ORF">MNBD_BACTEROID06-1626</name>
</gene>
<dbReference type="InterPro" id="IPR003494">
    <property type="entry name" value="SHS2_FtsA"/>
</dbReference>
<evidence type="ECO:0000313" key="2">
    <source>
        <dbReference type="EMBL" id="VAW28795.1"/>
    </source>
</evidence>
<dbReference type="InterPro" id="IPR043129">
    <property type="entry name" value="ATPase_NBD"/>
</dbReference>
<dbReference type="SUPFAM" id="SSF53067">
    <property type="entry name" value="Actin-like ATPase domain"/>
    <property type="match status" value="1"/>
</dbReference>
<dbReference type="PANTHER" id="PTHR32432:SF4">
    <property type="entry name" value="CELL DIVISION PROTEIN FTSA"/>
    <property type="match status" value="1"/>
</dbReference>
<organism evidence="2">
    <name type="scientific">hydrothermal vent metagenome</name>
    <dbReference type="NCBI Taxonomy" id="652676"/>
    <lineage>
        <taxon>unclassified sequences</taxon>
        <taxon>metagenomes</taxon>
        <taxon>ecological metagenomes</taxon>
    </lineage>
</organism>
<dbReference type="PANTHER" id="PTHR32432">
    <property type="entry name" value="CELL DIVISION PROTEIN FTSA-RELATED"/>
    <property type="match status" value="1"/>
</dbReference>
<dbReference type="GO" id="GO:0032153">
    <property type="term" value="C:cell division site"/>
    <property type="evidence" value="ECO:0007669"/>
    <property type="project" value="TreeGrafter"/>
</dbReference>
<proteinExistence type="predicted"/>